<dbReference type="EMBL" id="BARU01043971">
    <property type="protein sequence ID" value="GAH86999.1"/>
    <property type="molecule type" value="Genomic_DNA"/>
</dbReference>
<sequence>MKVVLVNPFFTYSRKFIPQNLVELATYIKQRLKDVDIKIIDLHMELD</sequence>
<dbReference type="AlphaFoldDB" id="X1K9W4"/>
<accession>X1K9W4</accession>
<name>X1K9W4_9ZZZZ</name>
<organism evidence="1">
    <name type="scientific">marine sediment metagenome</name>
    <dbReference type="NCBI Taxonomy" id="412755"/>
    <lineage>
        <taxon>unclassified sequences</taxon>
        <taxon>metagenomes</taxon>
        <taxon>ecological metagenomes</taxon>
    </lineage>
</organism>
<comment type="caution">
    <text evidence="1">The sequence shown here is derived from an EMBL/GenBank/DDBJ whole genome shotgun (WGS) entry which is preliminary data.</text>
</comment>
<gene>
    <name evidence="1" type="ORF">S03H2_67222</name>
</gene>
<reference evidence="1" key="1">
    <citation type="journal article" date="2014" name="Front. Microbiol.">
        <title>High frequency of phylogenetically diverse reductive dehalogenase-homologous genes in deep subseafloor sedimentary metagenomes.</title>
        <authorList>
            <person name="Kawai M."/>
            <person name="Futagami T."/>
            <person name="Toyoda A."/>
            <person name="Takaki Y."/>
            <person name="Nishi S."/>
            <person name="Hori S."/>
            <person name="Arai W."/>
            <person name="Tsubouchi T."/>
            <person name="Morono Y."/>
            <person name="Uchiyama I."/>
            <person name="Ito T."/>
            <person name="Fujiyama A."/>
            <person name="Inagaki F."/>
            <person name="Takami H."/>
        </authorList>
    </citation>
    <scope>NUCLEOTIDE SEQUENCE</scope>
    <source>
        <strain evidence="1">Expedition CK06-06</strain>
    </source>
</reference>
<proteinExistence type="predicted"/>
<protein>
    <submittedName>
        <fullName evidence="1">Uncharacterized protein</fullName>
    </submittedName>
</protein>
<evidence type="ECO:0000313" key="1">
    <source>
        <dbReference type="EMBL" id="GAH86999.1"/>
    </source>
</evidence>